<keyword evidence="3" id="KW-1185">Reference proteome</keyword>
<organism evidence="2 3">
    <name type="scientific">Hibiscus trionum</name>
    <name type="common">Flower of an hour</name>
    <dbReference type="NCBI Taxonomy" id="183268"/>
    <lineage>
        <taxon>Eukaryota</taxon>
        <taxon>Viridiplantae</taxon>
        <taxon>Streptophyta</taxon>
        <taxon>Embryophyta</taxon>
        <taxon>Tracheophyta</taxon>
        <taxon>Spermatophyta</taxon>
        <taxon>Magnoliopsida</taxon>
        <taxon>eudicotyledons</taxon>
        <taxon>Gunneridae</taxon>
        <taxon>Pentapetalae</taxon>
        <taxon>rosids</taxon>
        <taxon>malvids</taxon>
        <taxon>Malvales</taxon>
        <taxon>Malvaceae</taxon>
        <taxon>Malvoideae</taxon>
        <taxon>Hibiscus</taxon>
    </lineage>
</organism>
<dbReference type="AlphaFoldDB" id="A0A9W7IPI6"/>
<evidence type="ECO:0000313" key="2">
    <source>
        <dbReference type="EMBL" id="GMI98737.1"/>
    </source>
</evidence>
<dbReference type="PANTHER" id="PTHR14095:SF23">
    <property type="entry name" value="SERINE_THREONINE PROTEIN PHOSPHATASE 2A REGULATORY SUBUNIT B''ALPHA-LIKE"/>
    <property type="match status" value="1"/>
</dbReference>
<comment type="caution">
    <text evidence="2">The sequence shown here is derived from an EMBL/GenBank/DDBJ whole genome shotgun (WGS) entry which is preliminary data.</text>
</comment>
<dbReference type="GO" id="GO:0000159">
    <property type="term" value="C:protein phosphatase type 2A complex"/>
    <property type="evidence" value="ECO:0007669"/>
    <property type="project" value="TreeGrafter"/>
</dbReference>
<evidence type="ECO:0000256" key="1">
    <source>
        <dbReference type="SAM" id="Phobius"/>
    </source>
</evidence>
<dbReference type="Proteomes" id="UP001165190">
    <property type="component" value="Unassembled WGS sequence"/>
</dbReference>
<feature type="transmembrane region" description="Helical" evidence="1">
    <location>
        <begin position="21"/>
        <end position="44"/>
    </location>
</feature>
<protein>
    <recommendedName>
        <fullName evidence="4">EF-hand domain-containing protein</fullName>
    </recommendedName>
</protein>
<sequence length="103" mass="11843">MQMRKRTLLTKSLGTSRMNTSMLYTVSAGSFITYGNHALTYMIVYRSFSQAPQKFTSYVERKMGYGDFAYFMLSEEDISSDPSLEYWVKCIDMDGNGVLTPWP</sequence>
<dbReference type="EMBL" id="BSYR01000033">
    <property type="protein sequence ID" value="GMI98737.1"/>
    <property type="molecule type" value="Genomic_DNA"/>
</dbReference>
<proteinExistence type="predicted"/>
<dbReference type="OrthoDB" id="5586at2759"/>
<reference evidence="2" key="1">
    <citation type="submission" date="2023-05" db="EMBL/GenBank/DDBJ databases">
        <title>Genome and transcriptome analyses reveal genes involved in the formation of fine ridges on petal epidermal cells in Hibiscus trionum.</title>
        <authorList>
            <person name="Koshimizu S."/>
            <person name="Masuda S."/>
            <person name="Ishii T."/>
            <person name="Shirasu K."/>
            <person name="Hoshino A."/>
            <person name="Arita M."/>
        </authorList>
    </citation>
    <scope>NUCLEOTIDE SEQUENCE</scope>
    <source>
        <strain evidence="2">Hamamatsu line</strain>
    </source>
</reference>
<evidence type="ECO:0000313" key="3">
    <source>
        <dbReference type="Proteomes" id="UP001165190"/>
    </source>
</evidence>
<dbReference type="PANTHER" id="PTHR14095">
    <property type="entry name" value="PHOSPHATASE 2A REGULATORY SUBUNIT-RELATED"/>
    <property type="match status" value="1"/>
</dbReference>
<keyword evidence="1" id="KW-1133">Transmembrane helix</keyword>
<name>A0A9W7IPI6_HIBTR</name>
<keyword evidence="1" id="KW-0812">Transmembrane</keyword>
<gene>
    <name evidence="2" type="ORF">HRI_003543000</name>
</gene>
<dbReference type="GO" id="GO:0019888">
    <property type="term" value="F:protein phosphatase regulator activity"/>
    <property type="evidence" value="ECO:0007669"/>
    <property type="project" value="TreeGrafter"/>
</dbReference>
<keyword evidence="1" id="KW-0472">Membrane</keyword>
<accession>A0A9W7IPI6</accession>
<dbReference type="Gene3D" id="1.10.238.10">
    <property type="entry name" value="EF-hand"/>
    <property type="match status" value="1"/>
</dbReference>
<evidence type="ECO:0008006" key="4">
    <source>
        <dbReference type="Google" id="ProtNLM"/>
    </source>
</evidence>